<organism evidence="4 5">
    <name type="scientific">Vibrio penaeicida</name>
    <dbReference type="NCBI Taxonomy" id="104609"/>
    <lineage>
        <taxon>Bacteria</taxon>
        <taxon>Pseudomonadati</taxon>
        <taxon>Pseudomonadota</taxon>
        <taxon>Gammaproteobacteria</taxon>
        <taxon>Vibrionales</taxon>
        <taxon>Vibrionaceae</taxon>
        <taxon>Vibrio</taxon>
    </lineage>
</organism>
<feature type="chain" id="PRO_5043730686" evidence="2">
    <location>
        <begin position="26"/>
        <end position="189"/>
    </location>
</feature>
<proteinExistence type="predicted"/>
<accession>A0AAV5NTK8</accession>
<dbReference type="InterPro" id="IPR014004">
    <property type="entry name" value="Transpt-assoc_nodulatn_dom_bac"/>
</dbReference>
<dbReference type="Proteomes" id="UP001156690">
    <property type="component" value="Unassembled WGS sequence"/>
</dbReference>
<feature type="domain" description="BON" evidence="3">
    <location>
        <begin position="120"/>
        <end position="187"/>
    </location>
</feature>
<comment type="caution">
    <text evidence="4">The sequence shown here is derived from an EMBL/GenBank/DDBJ whole genome shotgun (WGS) entry which is preliminary data.</text>
</comment>
<keyword evidence="1 2" id="KW-0732">Signal</keyword>
<dbReference type="Pfam" id="PF04972">
    <property type="entry name" value="BON"/>
    <property type="match status" value="2"/>
</dbReference>
<sequence>MKKWFLVAACSLSLTGCAGLLVAGAATTANIVSDTRTTQEQWQDSQLEFEVAGIGNKAPYTGHVKATATAFRGKVILIGQAVTHDYKEQFGVRVSETKGVSSVSNQLRVRPLLDLQTITHDSWITTKVKASLIANENLTTVKIKVITEDGEVFLLGYVTPEQADIATDITRNISGVKQVIRAFEIAEQT</sequence>
<reference evidence="5" key="1">
    <citation type="journal article" date="2019" name="Int. J. Syst. Evol. Microbiol.">
        <title>The Global Catalogue of Microorganisms (GCM) 10K type strain sequencing project: providing services to taxonomists for standard genome sequencing and annotation.</title>
        <authorList>
            <consortium name="The Broad Institute Genomics Platform"/>
            <consortium name="The Broad Institute Genome Sequencing Center for Infectious Disease"/>
            <person name="Wu L."/>
            <person name="Ma J."/>
        </authorList>
    </citation>
    <scope>NUCLEOTIDE SEQUENCE [LARGE SCALE GENOMIC DNA]</scope>
    <source>
        <strain evidence="5">NBRC 15640</strain>
    </source>
</reference>
<dbReference type="RefSeq" id="WP_126607498.1">
    <property type="nucleotide sequence ID" value="NZ_AP025144.1"/>
</dbReference>
<evidence type="ECO:0000313" key="4">
    <source>
        <dbReference type="EMBL" id="GLQ73869.1"/>
    </source>
</evidence>
<dbReference type="InterPro" id="IPR007055">
    <property type="entry name" value="BON_dom"/>
</dbReference>
<dbReference type="PANTHER" id="PTHR34606:SF4">
    <property type="entry name" value="OUTER MEMBRANE LIPOPROTEIN DOLP"/>
    <property type="match status" value="1"/>
</dbReference>
<feature type="domain" description="BON" evidence="3">
    <location>
        <begin position="43"/>
        <end position="111"/>
    </location>
</feature>
<evidence type="ECO:0000313" key="5">
    <source>
        <dbReference type="Proteomes" id="UP001156690"/>
    </source>
</evidence>
<dbReference type="PROSITE" id="PS50914">
    <property type="entry name" value="BON"/>
    <property type="match status" value="2"/>
</dbReference>
<evidence type="ECO:0000256" key="2">
    <source>
        <dbReference type="SAM" id="SignalP"/>
    </source>
</evidence>
<protein>
    <submittedName>
        <fullName evidence="4">Hemolysin</fullName>
    </submittedName>
</protein>
<dbReference type="PROSITE" id="PS51257">
    <property type="entry name" value="PROKAR_LIPOPROTEIN"/>
    <property type="match status" value="1"/>
</dbReference>
<gene>
    <name evidence="4" type="ORF">GCM10007932_32290</name>
</gene>
<dbReference type="EMBL" id="BSNX01000039">
    <property type="protein sequence ID" value="GLQ73869.1"/>
    <property type="molecule type" value="Genomic_DNA"/>
</dbReference>
<dbReference type="SMART" id="SM00749">
    <property type="entry name" value="BON"/>
    <property type="match status" value="1"/>
</dbReference>
<dbReference type="AlphaFoldDB" id="A0AAV5NTK8"/>
<name>A0AAV5NTK8_9VIBR</name>
<dbReference type="PANTHER" id="PTHR34606">
    <property type="entry name" value="BON DOMAIN-CONTAINING PROTEIN"/>
    <property type="match status" value="1"/>
</dbReference>
<keyword evidence="5" id="KW-1185">Reference proteome</keyword>
<dbReference type="InterPro" id="IPR051686">
    <property type="entry name" value="Lipoprotein_DolP"/>
</dbReference>
<evidence type="ECO:0000259" key="3">
    <source>
        <dbReference type="PROSITE" id="PS50914"/>
    </source>
</evidence>
<feature type="signal peptide" evidence="2">
    <location>
        <begin position="1"/>
        <end position="25"/>
    </location>
</feature>
<evidence type="ECO:0000256" key="1">
    <source>
        <dbReference type="ARBA" id="ARBA00022729"/>
    </source>
</evidence>